<evidence type="ECO:0000313" key="20">
    <source>
        <dbReference type="Proteomes" id="UP000504632"/>
    </source>
</evidence>
<dbReference type="PRINTS" id="PR00421">
    <property type="entry name" value="THIOREDOXIN"/>
</dbReference>
<dbReference type="CDD" id="cd03005">
    <property type="entry name" value="PDI_a_ERp46"/>
    <property type="match status" value="2"/>
</dbReference>
<evidence type="ECO:0000256" key="11">
    <source>
        <dbReference type="ARBA" id="ARBA00023284"/>
    </source>
</evidence>
<dbReference type="GO" id="GO:0006457">
    <property type="term" value="P:protein folding"/>
    <property type="evidence" value="ECO:0007669"/>
    <property type="project" value="TreeGrafter"/>
</dbReference>
<proteinExistence type="inferred from homology"/>
<keyword evidence="7" id="KW-0256">Endoplasmic reticulum</keyword>
<feature type="domain" description="Thioredoxin" evidence="19">
    <location>
        <begin position="20"/>
        <end position="146"/>
    </location>
</feature>
<keyword evidence="6" id="KW-0677">Repeat</keyword>
<dbReference type="FunCoup" id="A0A6J2V0L2">
    <property type="interactions" value="1070"/>
</dbReference>
<evidence type="ECO:0000256" key="8">
    <source>
        <dbReference type="ARBA" id="ARBA00023002"/>
    </source>
</evidence>
<dbReference type="GeneID" id="115808524"/>
<dbReference type="InParanoid" id="A0A6J2V0L2"/>
<dbReference type="NCBIfam" id="TIGR01126">
    <property type="entry name" value="pdi_dom"/>
    <property type="match status" value="2"/>
</dbReference>
<protein>
    <recommendedName>
        <fullName evidence="13">Thioredoxin domain-containing protein 5</fullName>
        <ecNumber evidence="4">5.3.4.1</ecNumber>
    </recommendedName>
    <alternativeName>
        <fullName evidence="15">Endoplasmic reticulum resident protein 46</fullName>
    </alternativeName>
    <alternativeName>
        <fullName evidence="14">Thioredoxin-like protein p46</fullName>
    </alternativeName>
</protein>
<dbReference type="PANTHER" id="PTHR45672:SF3">
    <property type="entry name" value="THIOREDOXIN DOMAIN-CONTAINING PROTEIN 5"/>
    <property type="match status" value="1"/>
</dbReference>
<keyword evidence="11" id="KW-0676">Redox-active center</keyword>
<comment type="subcellular location">
    <subcellularLocation>
        <location evidence="2">Endoplasmic reticulum lumen</location>
    </subcellularLocation>
</comment>
<feature type="domain" description="Thioredoxin" evidence="19">
    <location>
        <begin position="281"/>
        <end position="408"/>
    </location>
</feature>
<evidence type="ECO:0000256" key="7">
    <source>
        <dbReference type="ARBA" id="ARBA00022824"/>
    </source>
</evidence>
<evidence type="ECO:0000256" key="17">
    <source>
        <dbReference type="SAM" id="MobiDB-lite"/>
    </source>
</evidence>
<sequence>MAFSALKMTPFLVGFIYSALLFGQIICDNDTEEDEHARHTYTVEMFNHAIPTAPHFVMFFAPWCGHCQRLQGTWNELADKYNNMESPPIYVVKVDCTKDTKFCSSEHGIRGYPTLKLFKPEQEPVKYQGPRDLESLESWMLKTLQEEPAEPESEPEPPKVPEPKQGLYELTASNFKSHISTGSHFVKFFAPWCGHCKAMAPTWEQLATTFEHSDNVKISKVDCTQHYEICSDNQVRGYPTLLFFKDGEKVDQYRGKRDLDSLKEFVDGQVKAAVAAEAEPAADGAQANEIPQGAETVKDESKVVILTEANFDETVAKGLTFIKFYAPWCGHCKNLAPAWEDLSKKEFPGLTDVKIGKVDCTVERTLCNRFSVRGYPTLLMFRAGQQGEEHYGGRDLESLHNFVMKQARDEL</sequence>
<evidence type="ECO:0000256" key="10">
    <source>
        <dbReference type="ARBA" id="ARBA00023235"/>
    </source>
</evidence>
<dbReference type="InterPro" id="IPR036249">
    <property type="entry name" value="Thioredoxin-like_sf"/>
</dbReference>
<keyword evidence="20" id="KW-1185">Reference proteome</keyword>
<evidence type="ECO:0000256" key="1">
    <source>
        <dbReference type="ARBA" id="ARBA00001182"/>
    </source>
</evidence>
<evidence type="ECO:0000256" key="4">
    <source>
        <dbReference type="ARBA" id="ARBA00012723"/>
    </source>
</evidence>
<dbReference type="RefSeq" id="XP_030625789.1">
    <property type="nucleotide sequence ID" value="XM_030769929.1"/>
</dbReference>
<dbReference type="GO" id="GO:0016491">
    <property type="term" value="F:oxidoreductase activity"/>
    <property type="evidence" value="ECO:0007669"/>
    <property type="project" value="UniProtKB-KW"/>
</dbReference>
<dbReference type="InterPro" id="IPR051063">
    <property type="entry name" value="PDI"/>
</dbReference>
<evidence type="ECO:0000256" key="18">
    <source>
        <dbReference type="SAM" id="SignalP"/>
    </source>
</evidence>
<keyword evidence="10" id="KW-0413">Isomerase</keyword>
<evidence type="ECO:0000256" key="5">
    <source>
        <dbReference type="ARBA" id="ARBA00022729"/>
    </source>
</evidence>
<dbReference type="FunFam" id="3.40.30.10:FF:000164">
    <property type="entry name" value="Thioredoxin domain containing 5"/>
    <property type="match status" value="1"/>
</dbReference>
<dbReference type="InterPro" id="IPR013766">
    <property type="entry name" value="Thioredoxin_domain"/>
</dbReference>
<comment type="function">
    <text evidence="12">Protein disulfide isomerase of the endoplasmic reticulum lumen involved in the formation of disulfide bonds in proteins. Can reduce insulin disulfide bonds.</text>
</comment>
<dbReference type="EC" id="5.3.4.1" evidence="4"/>
<dbReference type="Proteomes" id="UP000504632">
    <property type="component" value="Chromosome 3"/>
</dbReference>
<dbReference type="CTD" id="81567"/>
<evidence type="ECO:0000256" key="3">
    <source>
        <dbReference type="ARBA" id="ARBA00006347"/>
    </source>
</evidence>
<reference evidence="21" key="1">
    <citation type="submission" date="2025-08" db="UniProtKB">
        <authorList>
            <consortium name="RefSeq"/>
        </authorList>
    </citation>
    <scope>IDENTIFICATION</scope>
</reference>
<evidence type="ECO:0000256" key="2">
    <source>
        <dbReference type="ARBA" id="ARBA00004319"/>
    </source>
</evidence>
<dbReference type="FunFam" id="3.40.30.10:FF:000146">
    <property type="entry name" value="Thioredoxin domain containing 5"/>
    <property type="match status" value="1"/>
</dbReference>
<organism evidence="20 21">
    <name type="scientific">Chanos chanos</name>
    <name type="common">Milkfish</name>
    <name type="synonym">Mugil chanos</name>
    <dbReference type="NCBI Taxonomy" id="29144"/>
    <lineage>
        <taxon>Eukaryota</taxon>
        <taxon>Metazoa</taxon>
        <taxon>Chordata</taxon>
        <taxon>Craniata</taxon>
        <taxon>Vertebrata</taxon>
        <taxon>Euteleostomi</taxon>
        <taxon>Actinopterygii</taxon>
        <taxon>Neopterygii</taxon>
        <taxon>Teleostei</taxon>
        <taxon>Ostariophysi</taxon>
        <taxon>Gonorynchiformes</taxon>
        <taxon>Chanidae</taxon>
        <taxon>Chanos</taxon>
    </lineage>
</organism>
<keyword evidence="5 18" id="KW-0732">Signal</keyword>
<evidence type="ECO:0000259" key="19">
    <source>
        <dbReference type="PROSITE" id="PS51352"/>
    </source>
</evidence>
<dbReference type="GO" id="GO:0003756">
    <property type="term" value="F:protein disulfide isomerase activity"/>
    <property type="evidence" value="ECO:0007669"/>
    <property type="project" value="UniProtKB-EC"/>
</dbReference>
<keyword evidence="9" id="KW-1015">Disulfide bond</keyword>
<evidence type="ECO:0000256" key="14">
    <source>
        <dbReference type="ARBA" id="ARBA00079986"/>
    </source>
</evidence>
<dbReference type="InterPro" id="IPR005788">
    <property type="entry name" value="PDI_thioredoxin-like_dom"/>
</dbReference>
<feature type="signal peptide" evidence="18">
    <location>
        <begin position="1"/>
        <end position="27"/>
    </location>
</feature>
<dbReference type="PROSITE" id="PS00194">
    <property type="entry name" value="THIOREDOXIN_1"/>
    <property type="match status" value="3"/>
</dbReference>
<evidence type="ECO:0000256" key="9">
    <source>
        <dbReference type="ARBA" id="ARBA00023157"/>
    </source>
</evidence>
<dbReference type="SUPFAM" id="SSF52833">
    <property type="entry name" value="Thioredoxin-like"/>
    <property type="match status" value="3"/>
</dbReference>
<dbReference type="PROSITE" id="PS51352">
    <property type="entry name" value="THIOREDOXIN_2"/>
    <property type="match status" value="3"/>
</dbReference>
<comment type="catalytic activity">
    <reaction evidence="1">
        <text>Catalyzes the rearrangement of -S-S- bonds in proteins.</text>
        <dbReference type="EC" id="5.3.4.1"/>
    </reaction>
</comment>
<name>A0A6J2V0L2_CHACN</name>
<dbReference type="GO" id="GO:0005788">
    <property type="term" value="C:endoplasmic reticulum lumen"/>
    <property type="evidence" value="ECO:0007669"/>
    <property type="project" value="UniProtKB-SubCell"/>
</dbReference>
<evidence type="ECO:0000256" key="13">
    <source>
        <dbReference type="ARBA" id="ARBA00068137"/>
    </source>
</evidence>
<keyword evidence="8" id="KW-0560">Oxidoreductase</keyword>
<evidence type="ECO:0000313" key="21">
    <source>
        <dbReference type="RefSeq" id="XP_030625789.1"/>
    </source>
</evidence>
<feature type="domain" description="Thioredoxin" evidence="19">
    <location>
        <begin position="150"/>
        <end position="271"/>
    </location>
</feature>
<evidence type="ECO:0000256" key="6">
    <source>
        <dbReference type="ARBA" id="ARBA00022737"/>
    </source>
</evidence>
<comment type="similarity">
    <text evidence="3 16">Belongs to the protein disulfide isomerase family.</text>
</comment>
<evidence type="ECO:0000256" key="12">
    <source>
        <dbReference type="ARBA" id="ARBA00056060"/>
    </source>
</evidence>
<dbReference type="Pfam" id="PF00085">
    <property type="entry name" value="Thioredoxin"/>
    <property type="match status" value="3"/>
</dbReference>
<feature type="region of interest" description="Disordered" evidence="17">
    <location>
        <begin position="144"/>
        <end position="163"/>
    </location>
</feature>
<dbReference type="AlphaFoldDB" id="A0A6J2V0L2"/>
<dbReference type="PANTHER" id="PTHR45672">
    <property type="entry name" value="PROTEIN DISULFIDE-ISOMERASE C17H9.14C-RELATED"/>
    <property type="match status" value="1"/>
</dbReference>
<feature type="chain" id="PRO_5026863858" description="Thioredoxin domain-containing protein 5" evidence="18">
    <location>
        <begin position="28"/>
        <end position="411"/>
    </location>
</feature>
<evidence type="ECO:0000256" key="16">
    <source>
        <dbReference type="RuleBase" id="RU004208"/>
    </source>
</evidence>
<dbReference type="InterPro" id="IPR017937">
    <property type="entry name" value="Thioredoxin_CS"/>
</dbReference>
<accession>A0A6J2V0L2</accession>
<evidence type="ECO:0000256" key="15">
    <source>
        <dbReference type="ARBA" id="ARBA00080189"/>
    </source>
</evidence>
<dbReference type="OrthoDB" id="71336at2759"/>
<dbReference type="Gene3D" id="3.40.30.10">
    <property type="entry name" value="Glutaredoxin"/>
    <property type="match status" value="3"/>
</dbReference>
<gene>
    <name evidence="21" type="primary">txndc5</name>
</gene>
<dbReference type="FunFam" id="3.40.30.10:FF:000147">
    <property type="entry name" value="Thioredoxin domain-containing protein 5"/>
    <property type="match status" value="1"/>
</dbReference>